<dbReference type="EMBL" id="LUUI01000144">
    <property type="protein sequence ID" value="OAI11120.1"/>
    <property type="molecule type" value="Genomic_DNA"/>
</dbReference>
<reference evidence="2 3" key="1">
    <citation type="submission" date="2016-03" db="EMBL/GenBank/DDBJ databases">
        <authorList>
            <person name="Ploux O."/>
        </authorList>
    </citation>
    <scope>NUCLEOTIDE SEQUENCE [LARGE SCALE GENOMIC DNA]</scope>
    <source>
        <strain evidence="2 3">R-45370</strain>
    </source>
</reference>
<comment type="caution">
    <text evidence="2">The sequence shown here is derived from an EMBL/GenBank/DDBJ whole genome shotgun (WGS) entry which is preliminary data.</text>
</comment>
<dbReference type="InterPro" id="IPR010131">
    <property type="entry name" value="MdtP/NodT-like"/>
</dbReference>
<dbReference type="SUPFAM" id="SSF56954">
    <property type="entry name" value="Outer membrane efflux proteins (OEP)"/>
    <property type="match status" value="1"/>
</dbReference>
<dbReference type="AlphaFoldDB" id="A0A177N1M9"/>
<dbReference type="PANTHER" id="PTHR30203">
    <property type="entry name" value="OUTER MEMBRANE CATION EFFLUX PROTEIN"/>
    <property type="match status" value="1"/>
</dbReference>
<dbReference type="Proteomes" id="UP000078476">
    <property type="component" value="Unassembled WGS sequence"/>
</dbReference>
<dbReference type="RefSeq" id="WP_066986141.1">
    <property type="nucleotide sequence ID" value="NZ_LUUI01000144.1"/>
</dbReference>
<dbReference type="PANTHER" id="PTHR30203:SF24">
    <property type="entry name" value="BLR4935 PROTEIN"/>
    <property type="match status" value="1"/>
</dbReference>
<dbReference type="InterPro" id="IPR003423">
    <property type="entry name" value="OMP_efflux"/>
</dbReference>
<dbReference type="Pfam" id="PF02321">
    <property type="entry name" value="OEP"/>
    <property type="match status" value="2"/>
</dbReference>
<comment type="similarity">
    <text evidence="1">Belongs to the outer membrane factor (OMF) (TC 1.B.17) family.</text>
</comment>
<dbReference type="GO" id="GO:0015562">
    <property type="term" value="F:efflux transmembrane transporter activity"/>
    <property type="evidence" value="ECO:0007669"/>
    <property type="project" value="InterPro"/>
</dbReference>
<evidence type="ECO:0000313" key="2">
    <source>
        <dbReference type="EMBL" id="OAI11120.1"/>
    </source>
</evidence>
<proteinExistence type="inferred from homology"/>
<organism evidence="2 3">
    <name type="scientific">Methylomonas lenta</name>
    <dbReference type="NCBI Taxonomy" id="980561"/>
    <lineage>
        <taxon>Bacteria</taxon>
        <taxon>Pseudomonadati</taxon>
        <taxon>Pseudomonadota</taxon>
        <taxon>Gammaproteobacteria</taxon>
        <taxon>Methylococcales</taxon>
        <taxon>Methylococcaceae</taxon>
        <taxon>Methylomonas</taxon>
    </lineage>
</organism>
<protein>
    <submittedName>
        <fullName evidence="2">Transporter</fullName>
    </submittedName>
</protein>
<evidence type="ECO:0000256" key="1">
    <source>
        <dbReference type="ARBA" id="ARBA00007613"/>
    </source>
</evidence>
<sequence length="473" mass="51960">MQRLILLLCPLILLGLALNGCAEFQDRPLQPEVSQTRLEARSLTSHELQSFMQSVSGSAVLWPFKRWNIDQLTLAAIYYHPDMALIRAMADTADAAIITAGQRPNPTLNVSPTWISNAVAASQPWIIGSSLSIPIETAGKRDYRIQKAQALSDAAHLRSVDSIWLVRGRIRLAMLEVFAARQSEQLFKQQLDIQLAMTQRLQQQLAAGELSRLDVMRARMASNALQLNVSAAEKRYNESRVLLANAMGVPVSALAAIELDFAALDTPADLTGVPVPVLRDIALKQRADLLAALADYNAAQAALQIEIANQYPNIQANPGYTWDIGAHYWTFAASALQLPVFHQNQGSIAEAEAKRQEMAVRFEALQLRILGDIDRAQAGLSAVNAKWQDAEKQTRLQQDNLQSTQALFQAGETDSLALLGAELEGIVSETARLNVLIETQQALNVLEDTLRYPLASTLTAKSIVDTALWKKPE</sequence>
<dbReference type="STRING" id="980561.A1359_15025"/>
<dbReference type="OrthoDB" id="237412at2"/>
<gene>
    <name evidence="2" type="ORF">A1359_15025</name>
</gene>
<name>A0A177N1M9_9GAMM</name>
<keyword evidence="3" id="KW-1185">Reference proteome</keyword>
<evidence type="ECO:0000313" key="3">
    <source>
        <dbReference type="Proteomes" id="UP000078476"/>
    </source>
</evidence>
<accession>A0A177N1M9</accession>
<dbReference type="Gene3D" id="1.20.1600.10">
    <property type="entry name" value="Outer membrane efflux proteins (OEP)"/>
    <property type="match status" value="1"/>
</dbReference>